<feature type="modified residue" description="N6-(pyridoxal phosphate)lysine" evidence="4">
    <location>
        <position position="187"/>
    </location>
</feature>
<dbReference type="Pfam" id="PF01041">
    <property type="entry name" value="DegT_DnrJ_EryC1"/>
    <property type="match status" value="1"/>
</dbReference>
<dbReference type="GO" id="GO:0008483">
    <property type="term" value="F:transaminase activity"/>
    <property type="evidence" value="ECO:0007669"/>
    <property type="project" value="UniProtKB-KW"/>
</dbReference>
<dbReference type="InterPro" id="IPR015422">
    <property type="entry name" value="PyrdxlP-dep_Trfase_small"/>
</dbReference>
<keyword evidence="7" id="KW-1185">Reference proteome</keyword>
<feature type="active site" description="Proton acceptor" evidence="3">
    <location>
        <position position="187"/>
    </location>
</feature>
<name>A0A926UXK5_9CYAN</name>
<evidence type="ECO:0000313" key="7">
    <source>
        <dbReference type="Proteomes" id="UP000631421"/>
    </source>
</evidence>
<sequence length="372" mass="41334">MNKIPPFDVSQQYQQIGDRLNQAAIDVLASGQYVGGQVVTQFEQSFGEYIGSQHSVACNSGTDALYLAMRALDIGAGDEVITVPFTFFSSAETISMTGAKPVFIDIEAHSFNMNVDLIESAITERTKAIMPVHLFGRPTDMTKLMAIAQKHNLYVIEDCAQATGASYAGARVGNIGHVGCFSFYPTKNLGGCGDGGMITTNDAAIATKFRILREHGSPKRYYHDYIGMNSRLDSLQAALLQVKLPYLEQWNHQRRQISDRYTQLLQAANLPNVITPHHCPHSVWNQYTICIGAGKRDYVQSQLRDRQIITMIYYPLPLHLQEVYKDLGYAKGAFPVTEDICDRVLSLPMFPELSEAQQQQVVEALAEILTNV</sequence>
<dbReference type="PIRSF" id="PIRSF000390">
    <property type="entry name" value="PLP_StrS"/>
    <property type="match status" value="1"/>
</dbReference>
<dbReference type="InterPro" id="IPR015421">
    <property type="entry name" value="PyrdxlP-dep_Trfase_major"/>
</dbReference>
<organism evidence="6 7">
    <name type="scientific">Pseudanabaena cinerea FACHB-1277</name>
    <dbReference type="NCBI Taxonomy" id="2949581"/>
    <lineage>
        <taxon>Bacteria</taxon>
        <taxon>Bacillati</taxon>
        <taxon>Cyanobacteriota</taxon>
        <taxon>Cyanophyceae</taxon>
        <taxon>Pseudanabaenales</taxon>
        <taxon>Pseudanabaenaceae</taxon>
        <taxon>Pseudanabaena</taxon>
        <taxon>Pseudanabaena cinerea</taxon>
    </lineage>
</organism>
<keyword evidence="6" id="KW-0808">Transferase</keyword>
<dbReference type="CDD" id="cd00616">
    <property type="entry name" value="AHBA_syn"/>
    <property type="match status" value="1"/>
</dbReference>
<evidence type="ECO:0000256" key="2">
    <source>
        <dbReference type="ARBA" id="ARBA00037999"/>
    </source>
</evidence>
<dbReference type="GO" id="GO:0000271">
    <property type="term" value="P:polysaccharide biosynthetic process"/>
    <property type="evidence" value="ECO:0007669"/>
    <property type="project" value="TreeGrafter"/>
</dbReference>
<dbReference type="InterPro" id="IPR015424">
    <property type="entry name" value="PyrdxlP-dep_Trfase"/>
</dbReference>
<dbReference type="EMBL" id="JACJPY010000072">
    <property type="protein sequence ID" value="MBD2151915.1"/>
    <property type="molecule type" value="Genomic_DNA"/>
</dbReference>
<dbReference type="Gene3D" id="3.40.640.10">
    <property type="entry name" value="Type I PLP-dependent aspartate aminotransferase-like (Major domain)"/>
    <property type="match status" value="1"/>
</dbReference>
<dbReference type="InterPro" id="IPR000653">
    <property type="entry name" value="DegT/StrS_aminotransferase"/>
</dbReference>
<evidence type="ECO:0000256" key="5">
    <source>
        <dbReference type="RuleBase" id="RU004508"/>
    </source>
</evidence>
<gene>
    <name evidence="6" type="ORF">H6F44_17555</name>
</gene>
<dbReference type="FunFam" id="3.40.640.10:FF:000089">
    <property type="entry name" value="Aminotransferase, DegT/DnrJ/EryC1/StrS family"/>
    <property type="match status" value="1"/>
</dbReference>
<protein>
    <submittedName>
        <fullName evidence="6">DegT/DnrJ/EryC1/StrS family aminotransferase</fullName>
    </submittedName>
</protein>
<dbReference type="Proteomes" id="UP000631421">
    <property type="component" value="Unassembled WGS sequence"/>
</dbReference>
<accession>A0A926UXK5</accession>
<comment type="similarity">
    <text evidence="2 5">Belongs to the DegT/DnrJ/EryC1 family.</text>
</comment>
<dbReference type="SUPFAM" id="SSF53383">
    <property type="entry name" value="PLP-dependent transferases"/>
    <property type="match status" value="1"/>
</dbReference>
<evidence type="ECO:0000256" key="4">
    <source>
        <dbReference type="PIRSR" id="PIRSR000390-2"/>
    </source>
</evidence>
<evidence type="ECO:0000256" key="1">
    <source>
        <dbReference type="ARBA" id="ARBA00022898"/>
    </source>
</evidence>
<keyword evidence="1 4" id="KW-0663">Pyridoxal phosphate</keyword>
<evidence type="ECO:0000313" key="6">
    <source>
        <dbReference type="EMBL" id="MBD2151915.1"/>
    </source>
</evidence>
<dbReference type="AlphaFoldDB" id="A0A926UXK5"/>
<comment type="caution">
    <text evidence="6">The sequence shown here is derived from an EMBL/GenBank/DDBJ whole genome shotgun (WGS) entry which is preliminary data.</text>
</comment>
<dbReference type="RefSeq" id="WP_190352331.1">
    <property type="nucleotide sequence ID" value="NZ_JACJPY010000072.1"/>
</dbReference>
<dbReference type="PANTHER" id="PTHR30244">
    <property type="entry name" value="TRANSAMINASE"/>
    <property type="match status" value="1"/>
</dbReference>
<evidence type="ECO:0000256" key="3">
    <source>
        <dbReference type="PIRSR" id="PIRSR000390-1"/>
    </source>
</evidence>
<proteinExistence type="inferred from homology"/>
<reference evidence="6 7" key="1">
    <citation type="journal article" date="2015" name="ISME J.">
        <title>Draft Genome Sequence of Streptomyces incarnatus NRRL8089, which Produces the Nucleoside Antibiotic Sinefungin.</title>
        <authorList>
            <person name="Oshima K."/>
            <person name="Hattori M."/>
            <person name="Shimizu H."/>
            <person name="Fukuda K."/>
            <person name="Nemoto M."/>
            <person name="Inagaki K."/>
            <person name="Tamura T."/>
        </authorList>
    </citation>
    <scope>NUCLEOTIDE SEQUENCE [LARGE SCALE GENOMIC DNA]</scope>
    <source>
        <strain evidence="6 7">FACHB-1277</strain>
    </source>
</reference>
<keyword evidence="6" id="KW-0032">Aminotransferase</keyword>
<dbReference type="Gene3D" id="3.90.1150.10">
    <property type="entry name" value="Aspartate Aminotransferase, domain 1"/>
    <property type="match status" value="1"/>
</dbReference>
<dbReference type="GO" id="GO:0030170">
    <property type="term" value="F:pyridoxal phosphate binding"/>
    <property type="evidence" value="ECO:0007669"/>
    <property type="project" value="TreeGrafter"/>
</dbReference>
<dbReference type="PANTHER" id="PTHR30244:SF36">
    <property type="entry name" value="3-OXO-GLUCOSE-6-PHOSPHATE:GLUTAMATE AMINOTRANSFERASE"/>
    <property type="match status" value="1"/>
</dbReference>